<comment type="caution">
    <text evidence="2">The sequence shown here is derived from an EMBL/GenBank/DDBJ whole genome shotgun (WGS) entry which is preliminary data.</text>
</comment>
<sequence>MSDSEDSTVTYTTVPPSPDYVYGPEEPEQEPPLPEFIPEPVYPEYMPPEDEDPADYPTDGGDDDDDDDDESSDNDADDDDDESSDNDADDDDDVKKDEDEDEEEEEEHPASVDSILPPPVHHVTTRMSIIEKPPTLFWSELEIDRLLTIPSPLSPWSSPLPRIHLPLLSVSLPLPVSSPPLPASPTIPLGYRAAIIWLRAETPSTSHPLSSSTLPSGTPPLQPIPLPTSSPPMLLPSTSHKVDVPKVTLPPRKRLCIALGPRYEVGGVLQLQLLDLLEDEMLVGMPGARATDEAELGWWVTNFVTTVRHDTNKIYVRLDDAQDDRALISGRVNMLYKNKRDHARTARLMETEAKLSRQAWVQSMDANDLAPCDADRSRNSEDSHDSRIGVRRQAPPAHECTYQDFMKCKSLYFKGTKGFVKLTQWFKRMETVFSISNCTVENQIKFATCTLLRSALTWWNSHVTTVGPDVAYAMTWTNLRKKMTDKYCPRGEIKKLEGGRIPTGLTLQGLVIRNLTEVLNLYALNAIITMMVSVLQNAISETGLAIWLGTVGVLQVPILLTTKGALRQFRNLHALSVETMDISRGSVQS</sequence>
<name>A0A699HAV9_TANCI</name>
<evidence type="ECO:0008006" key="3">
    <source>
        <dbReference type="Google" id="ProtNLM"/>
    </source>
</evidence>
<evidence type="ECO:0000313" key="2">
    <source>
        <dbReference type="EMBL" id="GEX75003.1"/>
    </source>
</evidence>
<protein>
    <recommendedName>
        <fullName evidence="3">Reverse transcriptase domain-containing protein</fullName>
    </recommendedName>
</protein>
<feature type="compositionally biased region" description="Acidic residues" evidence="1">
    <location>
        <begin position="47"/>
        <end position="107"/>
    </location>
</feature>
<feature type="compositionally biased region" description="Pro residues" evidence="1">
    <location>
        <begin position="30"/>
        <end position="41"/>
    </location>
</feature>
<feature type="region of interest" description="Disordered" evidence="1">
    <location>
        <begin position="371"/>
        <end position="390"/>
    </location>
</feature>
<feature type="compositionally biased region" description="Basic and acidic residues" evidence="1">
    <location>
        <begin position="373"/>
        <end position="388"/>
    </location>
</feature>
<dbReference type="AlphaFoldDB" id="A0A699HAV9"/>
<accession>A0A699HAV9</accession>
<gene>
    <name evidence="2" type="ORF">Tci_346978</name>
</gene>
<reference evidence="2" key="1">
    <citation type="journal article" date="2019" name="Sci. Rep.">
        <title>Draft genome of Tanacetum cinerariifolium, the natural source of mosquito coil.</title>
        <authorList>
            <person name="Yamashiro T."/>
            <person name="Shiraishi A."/>
            <person name="Satake H."/>
            <person name="Nakayama K."/>
        </authorList>
    </citation>
    <scope>NUCLEOTIDE SEQUENCE</scope>
</reference>
<feature type="compositionally biased region" description="Low complexity" evidence="1">
    <location>
        <begin position="7"/>
        <end position="24"/>
    </location>
</feature>
<feature type="region of interest" description="Disordered" evidence="1">
    <location>
        <begin position="1"/>
        <end position="119"/>
    </location>
</feature>
<evidence type="ECO:0000256" key="1">
    <source>
        <dbReference type="SAM" id="MobiDB-lite"/>
    </source>
</evidence>
<dbReference type="EMBL" id="BKCJ010127637">
    <property type="protein sequence ID" value="GEX75003.1"/>
    <property type="molecule type" value="Genomic_DNA"/>
</dbReference>
<organism evidence="2">
    <name type="scientific">Tanacetum cinerariifolium</name>
    <name type="common">Dalmatian daisy</name>
    <name type="synonym">Chrysanthemum cinerariifolium</name>
    <dbReference type="NCBI Taxonomy" id="118510"/>
    <lineage>
        <taxon>Eukaryota</taxon>
        <taxon>Viridiplantae</taxon>
        <taxon>Streptophyta</taxon>
        <taxon>Embryophyta</taxon>
        <taxon>Tracheophyta</taxon>
        <taxon>Spermatophyta</taxon>
        <taxon>Magnoliopsida</taxon>
        <taxon>eudicotyledons</taxon>
        <taxon>Gunneridae</taxon>
        <taxon>Pentapetalae</taxon>
        <taxon>asterids</taxon>
        <taxon>campanulids</taxon>
        <taxon>Asterales</taxon>
        <taxon>Asteraceae</taxon>
        <taxon>Asteroideae</taxon>
        <taxon>Anthemideae</taxon>
        <taxon>Anthemidinae</taxon>
        <taxon>Tanacetum</taxon>
    </lineage>
</organism>
<proteinExistence type="predicted"/>